<evidence type="ECO:0000313" key="1">
    <source>
        <dbReference type="EMBL" id="SHM73678.1"/>
    </source>
</evidence>
<gene>
    <name evidence="1" type="ORF">SAMN05878281_1765</name>
</gene>
<dbReference type="AlphaFoldDB" id="A0A1M7L8G2"/>
<protein>
    <recommendedName>
        <fullName evidence="3">Nitrogen regulatory protein P-II family</fullName>
    </recommendedName>
</protein>
<dbReference type="SUPFAM" id="SSF54913">
    <property type="entry name" value="GlnB-like"/>
    <property type="match status" value="1"/>
</dbReference>
<evidence type="ECO:0008006" key="3">
    <source>
        <dbReference type="Google" id="ProtNLM"/>
    </source>
</evidence>
<dbReference type="InterPro" id="IPR011322">
    <property type="entry name" value="N-reg_PII-like_a/b"/>
</dbReference>
<accession>A0A1M7L8G2</accession>
<proteinExistence type="predicted"/>
<dbReference type="RefSeq" id="WP_079734897.1">
    <property type="nucleotide sequence ID" value="NZ_LT670848.1"/>
</dbReference>
<dbReference type="OrthoDB" id="1524637at2"/>
<organism evidence="1 2">
    <name type="scientific">Salegentibacter salegens</name>
    <dbReference type="NCBI Taxonomy" id="143223"/>
    <lineage>
        <taxon>Bacteria</taxon>
        <taxon>Pseudomonadati</taxon>
        <taxon>Bacteroidota</taxon>
        <taxon>Flavobacteriia</taxon>
        <taxon>Flavobacteriales</taxon>
        <taxon>Flavobacteriaceae</taxon>
        <taxon>Salegentibacter</taxon>
    </lineage>
</organism>
<dbReference type="EMBL" id="LT670848">
    <property type="protein sequence ID" value="SHM73678.1"/>
    <property type="molecule type" value="Genomic_DNA"/>
</dbReference>
<reference evidence="2" key="1">
    <citation type="submission" date="2016-11" db="EMBL/GenBank/DDBJ databases">
        <authorList>
            <person name="Varghese N."/>
            <person name="Submissions S."/>
        </authorList>
    </citation>
    <scope>NUCLEOTIDE SEQUENCE [LARGE SCALE GENOMIC DNA]</scope>
    <source>
        <strain evidence="2">ACAM 48</strain>
    </source>
</reference>
<name>A0A1M7L8G2_9FLAO</name>
<keyword evidence="2" id="KW-1185">Reference proteome</keyword>
<dbReference type="STRING" id="143223.SAMN05878281_1765"/>
<evidence type="ECO:0000313" key="2">
    <source>
        <dbReference type="Proteomes" id="UP000190235"/>
    </source>
</evidence>
<dbReference type="Proteomes" id="UP000190235">
    <property type="component" value="Chromosome I"/>
</dbReference>
<sequence>MKLLIITAVAEFQKDVLRILKEAEIEAFSSSNIEGYKNTNSFIAAQSWFPGERSGDESLLFFSFTKEELIAPVFELIKEYNKNLPTSNPVRVAVVGIEQFI</sequence>